<dbReference type="Gene3D" id="3.40.50.300">
    <property type="entry name" value="P-loop containing nucleotide triphosphate hydrolases"/>
    <property type="match status" value="2"/>
</dbReference>
<dbReference type="InterPro" id="IPR022489">
    <property type="entry name" value="PolyP_AMP_Tfrase"/>
</dbReference>
<dbReference type="PANTHER" id="PTHR34383:SF3">
    <property type="entry name" value="POLYPHOSPHATE:AMP PHOSPHOTRANSFERASE"/>
    <property type="match status" value="1"/>
</dbReference>
<sequence>MLKEFPLGREIDRPSAESAIESFREKLSAQQLLLKEKKLPVILLIEGWGASGKGSLIGRLIRYLDPRFYTVCTRSVPSDEELRKPFLWHYFTKIPQAGKIVLFDSGWMEETVRSVESKELKKRELTERLDGIRIFERQLVENGYLVIKLFLHISREEQKKRLEALEEDKNTDWRVTKNDWQQNKHYDKQLKRFDKYLEATSVPWAPWHILDATNRKEAELAAFRIVTESIDRALERRPGSTPLPKTEQFPLVQMPLLSKVSLDKTVRSDEEYRTQLKSAQKRLRELHNMLYRKKIPLIIVYEGWDAAGKGGNIKRLASALDPRGAEVHPIAAPESFELSRHYLWRFWTRLPKTGHVAIFDRSWYGRVMVERLEGLCSEADWKRAYHEMNEFEHELVRWGAIVIKFWIHIDPDTQLERFQERQNTPEKRWKITDEDWRNREKWPQYEKAVNEMLRKTSTQFAPWYIVESKDKRYARLKALNTVIQAIETRIRDDEK</sequence>
<dbReference type="AlphaFoldDB" id="A0A9D1DDS8"/>
<accession>A0A9D1DDS8</accession>
<dbReference type="PANTHER" id="PTHR34383">
    <property type="entry name" value="POLYPHOSPHATE:AMP PHOSPHOTRANSFERASE-RELATED"/>
    <property type="match status" value="1"/>
</dbReference>
<dbReference type="InterPro" id="IPR022488">
    <property type="entry name" value="PPK2-related"/>
</dbReference>
<feature type="domain" description="Polyphosphate kinase-2-related" evidence="1">
    <location>
        <begin position="17"/>
        <end position="235"/>
    </location>
</feature>
<evidence type="ECO:0000313" key="2">
    <source>
        <dbReference type="EMBL" id="HIR46620.1"/>
    </source>
</evidence>
<dbReference type="InterPro" id="IPR027417">
    <property type="entry name" value="P-loop_NTPase"/>
</dbReference>
<reference evidence="2" key="2">
    <citation type="journal article" date="2021" name="PeerJ">
        <title>Extensive microbial diversity within the chicken gut microbiome revealed by metagenomics and culture.</title>
        <authorList>
            <person name="Gilroy R."/>
            <person name="Ravi A."/>
            <person name="Getino M."/>
            <person name="Pursley I."/>
            <person name="Horton D.L."/>
            <person name="Alikhan N.F."/>
            <person name="Baker D."/>
            <person name="Gharbi K."/>
            <person name="Hall N."/>
            <person name="Watson M."/>
            <person name="Adriaenssens E.M."/>
            <person name="Foster-Nyarko E."/>
            <person name="Jarju S."/>
            <person name="Secka A."/>
            <person name="Antonio M."/>
            <person name="Oren A."/>
            <person name="Chaudhuri R.R."/>
            <person name="La Ragione R."/>
            <person name="Hildebrand F."/>
            <person name="Pallen M.J."/>
        </authorList>
    </citation>
    <scope>NUCLEOTIDE SEQUENCE</scope>
    <source>
        <strain evidence="2">ChiSxjej1B13-7958</strain>
    </source>
</reference>
<dbReference type="EMBL" id="DVGZ01000029">
    <property type="protein sequence ID" value="HIR46620.1"/>
    <property type="molecule type" value="Genomic_DNA"/>
</dbReference>
<organism evidence="2 3">
    <name type="scientific">Candidatus Caccousia avicola</name>
    <dbReference type="NCBI Taxonomy" id="2840721"/>
    <lineage>
        <taxon>Bacteria</taxon>
        <taxon>Bacillati</taxon>
        <taxon>Bacillota</taxon>
        <taxon>Clostridia</taxon>
        <taxon>Eubacteriales</taxon>
        <taxon>Oscillospiraceae</taxon>
        <taxon>Oscillospiraceae incertae sedis</taxon>
        <taxon>Candidatus Caccousia</taxon>
    </lineage>
</organism>
<protein>
    <submittedName>
        <fullName evidence="2">Polyphosphate:AMP phosphotransferase</fullName>
    </submittedName>
</protein>
<dbReference type="GO" id="GO:0043751">
    <property type="term" value="F:polyphosphate:AMP phosphotransferase activity"/>
    <property type="evidence" value="ECO:0007669"/>
    <property type="project" value="InterPro"/>
</dbReference>
<dbReference type="GO" id="GO:0006797">
    <property type="term" value="P:polyphosphate metabolic process"/>
    <property type="evidence" value="ECO:0007669"/>
    <property type="project" value="InterPro"/>
</dbReference>
<proteinExistence type="predicted"/>
<dbReference type="NCBIfam" id="TIGR03708">
    <property type="entry name" value="poly_P_AMP_trns"/>
    <property type="match status" value="1"/>
</dbReference>
<name>A0A9D1DDS8_9FIRM</name>
<comment type="caution">
    <text evidence="2">The sequence shown here is derived from an EMBL/GenBank/DDBJ whole genome shotgun (WGS) entry which is preliminary data.</text>
</comment>
<gene>
    <name evidence="2" type="primary">pap</name>
    <name evidence="2" type="ORF">IAB89_03015</name>
</gene>
<reference evidence="2" key="1">
    <citation type="submission" date="2020-10" db="EMBL/GenBank/DDBJ databases">
        <authorList>
            <person name="Gilroy R."/>
        </authorList>
    </citation>
    <scope>NUCLEOTIDE SEQUENCE</scope>
    <source>
        <strain evidence="2">ChiSxjej1B13-7958</strain>
    </source>
</reference>
<dbReference type="Proteomes" id="UP000824242">
    <property type="component" value="Unassembled WGS sequence"/>
</dbReference>
<dbReference type="Pfam" id="PF03976">
    <property type="entry name" value="PPK2"/>
    <property type="match status" value="2"/>
</dbReference>
<evidence type="ECO:0000313" key="3">
    <source>
        <dbReference type="Proteomes" id="UP000824242"/>
    </source>
</evidence>
<dbReference type="SUPFAM" id="SSF52540">
    <property type="entry name" value="P-loop containing nucleoside triphosphate hydrolases"/>
    <property type="match status" value="2"/>
</dbReference>
<evidence type="ECO:0000259" key="1">
    <source>
        <dbReference type="Pfam" id="PF03976"/>
    </source>
</evidence>
<feature type="domain" description="Polyphosphate kinase-2-related" evidence="1">
    <location>
        <begin position="268"/>
        <end position="489"/>
    </location>
</feature>